<feature type="domain" description="ATP-grasp" evidence="5">
    <location>
        <begin position="79"/>
        <end position="318"/>
    </location>
</feature>
<evidence type="ECO:0000313" key="6">
    <source>
        <dbReference type="EMBL" id="SDF99827.1"/>
    </source>
</evidence>
<evidence type="ECO:0000259" key="5">
    <source>
        <dbReference type="PROSITE" id="PS50975"/>
    </source>
</evidence>
<reference evidence="6 7" key="1">
    <citation type="submission" date="2016-10" db="EMBL/GenBank/DDBJ databases">
        <authorList>
            <person name="de Groot N.N."/>
        </authorList>
    </citation>
    <scope>NUCLEOTIDE SEQUENCE [LARGE SCALE GENOMIC DNA]</scope>
    <source>
        <strain evidence="6 7">DSM 25584</strain>
    </source>
</reference>
<dbReference type="InterPro" id="IPR011761">
    <property type="entry name" value="ATP-grasp"/>
</dbReference>
<keyword evidence="1" id="KW-0436">Ligase</keyword>
<organism evidence="6 7">
    <name type="scientific">Limimonas halophila</name>
    <dbReference type="NCBI Taxonomy" id="1082479"/>
    <lineage>
        <taxon>Bacteria</taxon>
        <taxon>Pseudomonadati</taxon>
        <taxon>Pseudomonadota</taxon>
        <taxon>Alphaproteobacteria</taxon>
        <taxon>Rhodospirillales</taxon>
        <taxon>Rhodovibrionaceae</taxon>
        <taxon>Limimonas</taxon>
    </lineage>
</organism>
<dbReference type="EMBL" id="FNCE01000004">
    <property type="protein sequence ID" value="SDF99827.1"/>
    <property type="molecule type" value="Genomic_DNA"/>
</dbReference>
<dbReference type="GO" id="GO:0046872">
    <property type="term" value="F:metal ion binding"/>
    <property type="evidence" value="ECO:0007669"/>
    <property type="project" value="InterPro"/>
</dbReference>
<evidence type="ECO:0000256" key="1">
    <source>
        <dbReference type="ARBA" id="ARBA00022598"/>
    </source>
</evidence>
<accession>A0A1G7QMQ4</accession>
<evidence type="ECO:0000256" key="2">
    <source>
        <dbReference type="ARBA" id="ARBA00022741"/>
    </source>
</evidence>
<evidence type="ECO:0000256" key="4">
    <source>
        <dbReference type="PROSITE-ProRule" id="PRU00409"/>
    </source>
</evidence>
<dbReference type="Proteomes" id="UP000199415">
    <property type="component" value="Unassembled WGS sequence"/>
</dbReference>
<keyword evidence="2 4" id="KW-0547">Nucleotide-binding</keyword>
<dbReference type="InterPro" id="IPR005479">
    <property type="entry name" value="CPAse_ATP-bd"/>
</dbReference>
<dbReference type="Gene3D" id="3.30.470.20">
    <property type="entry name" value="ATP-grasp fold, B domain"/>
    <property type="match status" value="1"/>
</dbReference>
<dbReference type="STRING" id="1082479.SAMN05216241_10470"/>
<dbReference type="PANTHER" id="PTHR43585">
    <property type="entry name" value="FUMIPYRROLE BIOSYNTHESIS PROTEIN C"/>
    <property type="match status" value="1"/>
</dbReference>
<dbReference type="GO" id="GO:0016874">
    <property type="term" value="F:ligase activity"/>
    <property type="evidence" value="ECO:0007669"/>
    <property type="project" value="UniProtKB-KW"/>
</dbReference>
<proteinExistence type="predicted"/>
<dbReference type="AlphaFoldDB" id="A0A1G7QMQ4"/>
<dbReference type="SUPFAM" id="SSF56059">
    <property type="entry name" value="Glutathione synthetase ATP-binding domain-like"/>
    <property type="match status" value="1"/>
</dbReference>
<keyword evidence="3 4" id="KW-0067">ATP-binding</keyword>
<name>A0A1G7QMQ4_9PROT</name>
<sequence>MPQPLFVVGLDPLNHGHLRRIDGYDRLCVKPALAYDEVKGRDAFDFDALVETACARIRAAGGAGGIVGWWDFPTTSLVPVLCRAFGLPGPSLTSVLTCEHKVWSRQLQREVAPECVPAFRAVDPFADPDPPLPYPFWLKPVKGFASQLSFRIAGPADFETALAATRERIDRLGTPFDALLRRVEMPADVAHVTGRWCIAEAAVGGRQCTLEGYVHRGVPRVYGVVDSIRHRNRSSFRRYQYPSRLPTAVQRRMIRVAERVMRHIGYDEATFNVEFFWEKASNKLWLLEINPRLSQSHADLFAEVHGVPHFQIMVDLALGRTPDWPSRVGPANCAAKFFIRRFRDGRVTRVPDQATLDAIKADYPDAIVDVRVQPGVVLSELHDQDAYSYELADVFLGAHDQHALLAAFQDIKRRLRFGFAPATRRGETPPPATAGQAV</sequence>
<dbReference type="PROSITE" id="PS50975">
    <property type="entry name" value="ATP_GRASP"/>
    <property type="match status" value="1"/>
</dbReference>
<evidence type="ECO:0000256" key="3">
    <source>
        <dbReference type="ARBA" id="ARBA00022840"/>
    </source>
</evidence>
<evidence type="ECO:0000313" key="7">
    <source>
        <dbReference type="Proteomes" id="UP000199415"/>
    </source>
</evidence>
<dbReference type="GO" id="GO:0005524">
    <property type="term" value="F:ATP binding"/>
    <property type="evidence" value="ECO:0007669"/>
    <property type="project" value="UniProtKB-UniRule"/>
</dbReference>
<keyword evidence="7" id="KW-1185">Reference proteome</keyword>
<gene>
    <name evidence="6" type="ORF">SAMN05216241_10470</name>
</gene>
<dbReference type="PANTHER" id="PTHR43585:SF2">
    <property type="entry name" value="ATP-GRASP ENZYME FSQD"/>
    <property type="match status" value="1"/>
</dbReference>
<dbReference type="PROSITE" id="PS00867">
    <property type="entry name" value="CPSASE_2"/>
    <property type="match status" value="1"/>
</dbReference>
<dbReference type="Pfam" id="PF13535">
    <property type="entry name" value="ATP-grasp_4"/>
    <property type="match status" value="1"/>
</dbReference>
<protein>
    <submittedName>
        <fullName evidence="6">ATP-grasp domain-containing protein</fullName>
    </submittedName>
</protein>
<dbReference type="RefSeq" id="WP_176758567.1">
    <property type="nucleotide sequence ID" value="NZ_FNCE01000004.1"/>
</dbReference>
<dbReference type="InterPro" id="IPR052032">
    <property type="entry name" value="ATP-dep_AA_Ligase"/>
</dbReference>